<dbReference type="InterPro" id="IPR044514">
    <property type="entry name" value="VIN3-like"/>
</dbReference>
<comment type="subcellular location">
    <subcellularLocation>
        <location evidence="1">Nucleus</location>
    </subcellularLocation>
</comment>
<evidence type="ECO:0000256" key="2">
    <source>
        <dbReference type="ARBA" id="ARBA00022723"/>
    </source>
</evidence>
<proteinExistence type="predicted"/>
<keyword evidence="2" id="KW-0479">Metal-binding</keyword>
<organism evidence="10">
    <name type="scientific">Arabidopsis lyrata subsp. lyrata</name>
    <name type="common">Lyre-leaved rock-cress</name>
    <dbReference type="NCBI Taxonomy" id="81972"/>
    <lineage>
        <taxon>Eukaryota</taxon>
        <taxon>Viridiplantae</taxon>
        <taxon>Streptophyta</taxon>
        <taxon>Embryophyta</taxon>
        <taxon>Tracheophyta</taxon>
        <taxon>Spermatophyta</taxon>
        <taxon>Magnoliopsida</taxon>
        <taxon>eudicotyledons</taxon>
        <taxon>Gunneridae</taxon>
        <taxon>Pentapetalae</taxon>
        <taxon>rosids</taxon>
        <taxon>malvids</taxon>
        <taxon>Brassicales</taxon>
        <taxon>Brassicaceae</taxon>
        <taxon>Camelineae</taxon>
        <taxon>Arabidopsis</taxon>
    </lineage>
</organism>
<name>D7L2T2_ARALL</name>
<keyword evidence="4" id="KW-0862">Zinc</keyword>
<keyword evidence="3" id="KW-0863">Zinc-finger</keyword>
<dbReference type="GO" id="GO:0040029">
    <property type="term" value="P:epigenetic regulation of gene expression"/>
    <property type="evidence" value="ECO:0007669"/>
    <property type="project" value="InterPro"/>
</dbReference>
<dbReference type="GO" id="GO:0008270">
    <property type="term" value="F:zinc ion binding"/>
    <property type="evidence" value="ECO:0007669"/>
    <property type="project" value="UniProtKB-KW"/>
</dbReference>
<dbReference type="EMBL" id="GL348715">
    <property type="protein sequence ID" value="EFH62514.1"/>
    <property type="molecule type" value="Genomic_DNA"/>
</dbReference>
<accession>D7L2T2</accession>
<keyword evidence="10" id="KW-1185">Reference proteome</keyword>
<dbReference type="STRING" id="81972.D7L2T2"/>
<dbReference type="Pfam" id="PF23376">
    <property type="entry name" value="Fn3_VIN3"/>
    <property type="match status" value="1"/>
</dbReference>
<dbReference type="Pfam" id="PF23380">
    <property type="entry name" value="VIN3_C"/>
    <property type="match status" value="1"/>
</dbReference>
<feature type="domain" description="VIN3-like fibronectin type-III" evidence="7">
    <location>
        <begin position="322"/>
        <end position="412"/>
    </location>
</feature>
<dbReference type="OrthoDB" id="600557at2759"/>
<evidence type="ECO:0000313" key="10">
    <source>
        <dbReference type="Proteomes" id="UP000008694"/>
    </source>
</evidence>
<dbReference type="Proteomes" id="UP000008694">
    <property type="component" value="Unassembled WGS sequence"/>
</dbReference>
<sequence length="565" mass="63701">MASSHKGAAGDSMGSSKMSFDQKRQLVWKLSKESERAFKEVLKDWSCNEIRELLRAESGKYIKYTGLTKEEIIIRLFNIVSKKNTGGYEVEEERNPSPKRQRKDLDPLHYVTPLAKAKGKGTMYCQNLACQAKLREEATFCQRCTCCICYKYDNNKDPSLWLTCNSDPPLDGESCGLSCHLVCAFNNENSGLKEDTPSSNIDGCFSCVFCGKENSKIECLKKQLIIANEERRVGVFCFRILMAHKLLKGTNKYTLVSKEVEEAVKHLETEFGVPITGLPSELSRGLVNRLCCAKKVKGHCSSALKELDSLPLPSTIQGSLKIKIESVLATSVTFIMDVEESFSWGDTNHYRMFHRKATERYYSEHLTRELFSVTSYPRFNVLELTPATEYCFKIVSFSGVEEVSVDEFRVSTQTLQEEEDDKEAAAVLMNMPNCENLSLPPPPSLETDRQENGNKMERFGLEQCVKLIRQLECSGKVKSDFRVKFLTWYSLRATSKEKHIVEICVDTFKDDTVALAEKLIDIFSDCISRKRPAIGGGSSGGGDCESAGLCLMLLSIDYRRSDDKH</sequence>
<dbReference type="HOGENOM" id="CLU_016873_0_0_1"/>
<dbReference type="CDD" id="cd15521">
    <property type="entry name" value="PHD_VIN3_plant"/>
    <property type="match status" value="1"/>
</dbReference>
<evidence type="ECO:0000259" key="6">
    <source>
        <dbReference type="Pfam" id="PF07227"/>
    </source>
</evidence>
<dbReference type="eggNOG" id="ENOG502QR8D">
    <property type="taxonomic scope" value="Eukaryota"/>
</dbReference>
<dbReference type="AlphaFoldDB" id="D7L2T2"/>
<dbReference type="PANTHER" id="PTHR46286:SF9">
    <property type="entry name" value="VIN3-LIKE PROTEIN 3"/>
    <property type="match status" value="1"/>
</dbReference>
<dbReference type="PANTHER" id="PTHR46286">
    <property type="entry name" value="VIN3-LIKE PROTEIN 2-RELATED"/>
    <property type="match status" value="1"/>
</dbReference>
<keyword evidence="5" id="KW-0539">Nucleus</keyword>
<evidence type="ECO:0000256" key="3">
    <source>
        <dbReference type="ARBA" id="ARBA00022771"/>
    </source>
</evidence>
<dbReference type="Gramene" id="scaffold_304327.1">
    <property type="protein sequence ID" value="scaffold_304327.1"/>
    <property type="gene ID" value="scaffold_304327.1"/>
</dbReference>
<evidence type="ECO:0000259" key="8">
    <source>
        <dbReference type="Pfam" id="PF23380"/>
    </source>
</evidence>
<dbReference type="GO" id="GO:0010048">
    <property type="term" value="P:vernalization response"/>
    <property type="evidence" value="ECO:0007669"/>
    <property type="project" value="InterPro"/>
</dbReference>
<evidence type="ECO:0000313" key="9">
    <source>
        <dbReference type="EMBL" id="EFH62514.1"/>
    </source>
</evidence>
<evidence type="ECO:0000256" key="4">
    <source>
        <dbReference type="ARBA" id="ARBA00022833"/>
    </source>
</evidence>
<evidence type="ECO:0000256" key="5">
    <source>
        <dbReference type="ARBA" id="ARBA00023242"/>
    </source>
</evidence>
<gene>
    <name evidence="9" type="ORF">ARALYDRAFT_900357</name>
</gene>
<dbReference type="GO" id="GO:0005634">
    <property type="term" value="C:nucleus"/>
    <property type="evidence" value="ECO:0007669"/>
    <property type="project" value="UniProtKB-SubCell"/>
</dbReference>
<dbReference type="GO" id="GO:0070417">
    <property type="term" value="P:cellular response to cold"/>
    <property type="evidence" value="ECO:0007669"/>
    <property type="project" value="EnsemblPlants"/>
</dbReference>
<reference evidence="10" key="1">
    <citation type="journal article" date="2011" name="Nat. Genet.">
        <title>The Arabidopsis lyrata genome sequence and the basis of rapid genome size change.</title>
        <authorList>
            <person name="Hu T.T."/>
            <person name="Pattyn P."/>
            <person name="Bakker E.G."/>
            <person name="Cao J."/>
            <person name="Cheng J.-F."/>
            <person name="Clark R.M."/>
            <person name="Fahlgren N."/>
            <person name="Fawcett J.A."/>
            <person name="Grimwood J."/>
            <person name="Gundlach H."/>
            <person name="Haberer G."/>
            <person name="Hollister J.D."/>
            <person name="Ossowski S."/>
            <person name="Ottilar R.P."/>
            <person name="Salamov A.A."/>
            <person name="Schneeberger K."/>
            <person name="Spannagl M."/>
            <person name="Wang X."/>
            <person name="Yang L."/>
            <person name="Nasrallah M.E."/>
            <person name="Bergelson J."/>
            <person name="Carrington J.C."/>
            <person name="Gaut B.S."/>
            <person name="Schmutz J."/>
            <person name="Mayer K.F.X."/>
            <person name="Van de Peer Y."/>
            <person name="Grigoriev I.V."/>
            <person name="Nordborg M."/>
            <person name="Weigel D."/>
            <person name="Guo Y.-L."/>
        </authorList>
    </citation>
    <scope>NUCLEOTIDE SEQUENCE [LARGE SCALE GENOMIC DNA]</scope>
    <source>
        <strain evidence="10">cv. MN47</strain>
    </source>
</reference>
<feature type="domain" description="Oberon-like PHD finger" evidence="6">
    <location>
        <begin position="125"/>
        <end position="244"/>
    </location>
</feature>
<dbReference type="KEGG" id="aly:9322321"/>
<feature type="domain" description="VIN3-like C-terminal" evidence="8">
    <location>
        <begin position="461"/>
        <end position="531"/>
    </location>
</feature>
<evidence type="ECO:0000256" key="1">
    <source>
        <dbReference type="ARBA" id="ARBA00004123"/>
    </source>
</evidence>
<evidence type="ECO:0000259" key="7">
    <source>
        <dbReference type="Pfam" id="PF23376"/>
    </source>
</evidence>
<dbReference type="InterPro" id="IPR058585">
    <property type="entry name" value="Fn3_VIN3"/>
</dbReference>
<dbReference type="InterPro" id="IPR032881">
    <property type="entry name" value="Oberon-like_PHD"/>
</dbReference>
<dbReference type="Pfam" id="PF07227">
    <property type="entry name" value="PHD_Oberon"/>
    <property type="match status" value="1"/>
</dbReference>
<dbReference type="InterPro" id="IPR056990">
    <property type="entry name" value="VIN3-like_C"/>
</dbReference>
<protein>
    <submittedName>
        <fullName evidence="9">Uncharacterized protein</fullName>
    </submittedName>
</protein>